<dbReference type="InterPro" id="IPR023093">
    <property type="entry name" value="ScpA-like_C"/>
</dbReference>
<dbReference type="InterPro" id="IPR006909">
    <property type="entry name" value="Rad21/Rec8_C_eu"/>
</dbReference>
<dbReference type="PANTHER" id="PTHR12585">
    <property type="entry name" value="SCC1 / RAD21 FAMILY MEMBER"/>
    <property type="match status" value="1"/>
</dbReference>
<dbReference type="SUPFAM" id="SSF46785">
    <property type="entry name" value="Winged helix' DNA-binding domain"/>
    <property type="match status" value="1"/>
</dbReference>
<comment type="caution">
    <text evidence="2">The sequence shown here is derived from an EMBL/GenBank/DDBJ whole genome shotgun (WGS) entry which is preliminary data.</text>
</comment>
<dbReference type="EMBL" id="JADFTS010000007">
    <property type="protein sequence ID" value="KAF9597209.1"/>
    <property type="molecule type" value="Genomic_DNA"/>
</dbReference>
<dbReference type="GO" id="GO:1990414">
    <property type="term" value="P:replication-born double-strand break repair via sister chromatid exchange"/>
    <property type="evidence" value="ECO:0007669"/>
    <property type="project" value="TreeGrafter"/>
</dbReference>
<sequence>MSFDMPGFLNFDDEDTIEEDNGIPNAEEVGILDNSGWSSHTRGVAKYLQTLFDTESGHGGKVLSMDNLLSGKTRKEASRMFFETLVLRQDHFYLKSSNPKGNFLMHCPKSVRTQCCQWFRVQKNLHKLEMPPKYIWMSNH</sequence>
<evidence type="ECO:0000313" key="3">
    <source>
        <dbReference type="Proteomes" id="UP000631114"/>
    </source>
</evidence>
<dbReference type="PANTHER" id="PTHR12585:SF69">
    <property type="entry name" value="FI11703P"/>
    <property type="match status" value="1"/>
</dbReference>
<dbReference type="Proteomes" id="UP000631114">
    <property type="component" value="Unassembled WGS sequence"/>
</dbReference>
<dbReference type="Gene3D" id="1.10.10.580">
    <property type="entry name" value="Structural maintenance of chromosome 1. Chain E"/>
    <property type="match status" value="1"/>
</dbReference>
<dbReference type="Pfam" id="PF04824">
    <property type="entry name" value="Rad21_Rec8"/>
    <property type="match status" value="1"/>
</dbReference>
<proteinExistence type="predicted"/>
<dbReference type="InterPro" id="IPR036390">
    <property type="entry name" value="WH_DNA-bd_sf"/>
</dbReference>
<dbReference type="GO" id="GO:0007062">
    <property type="term" value="P:sister chromatid cohesion"/>
    <property type="evidence" value="ECO:0007669"/>
    <property type="project" value="InterPro"/>
</dbReference>
<protein>
    <recommendedName>
        <fullName evidence="1">Rad21/Rec8-like protein C-terminal eukaryotic domain-containing protein</fullName>
    </recommendedName>
</protein>
<dbReference type="AlphaFoldDB" id="A0A835HD99"/>
<gene>
    <name evidence="2" type="ORF">IFM89_016350</name>
</gene>
<dbReference type="InterPro" id="IPR039781">
    <property type="entry name" value="Rad21/Rec8-like"/>
</dbReference>
<dbReference type="OrthoDB" id="10071381at2759"/>
<evidence type="ECO:0000259" key="1">
    <source>
        <dbReference type="Pfam" id="PF04824"/>
    </source>
</evidence>
<name>A0A835HD99_9MAGN</name>
<dbReference type="GO" id="GO:0003682">
    <property type="term" value="F:chromatin binding"/>
    <property type="evidence" value="ECO:0007669"/>
    <property type="project" value="TreeGrafter"/>
</dbReference>
<accession>A0A835HD99</accession>
<organism evidence="2 3">
    <name type="scientific">Coptis chinensis</name>
    <dbReference type="NCBI Taxonomy" id="261450"/>
    <lineage>
        <taxon>Eukaryota</taxon>
        <taxon>Viridiplantae</taxon>
        <taxon>Streptophyta</taxon>
        <taxon>Embryophyta</taxon>
        <taxon>Tracheophyta</taxon>
        <taxon>Spermatophyta</taxon>
        <taxon>Magnoliopsida</taxon>
        <taxon>Ranunculales</taxon>
        <taxon>Ranunculaceae</taxon>
        <taxon>Coptidoideae</taxon>
        <taxon>Coptis</taxon>
    </lineage>
</organism>
<keyword evidence="3" id="KW-1185">Reference proteome</keyword>
<reference evidence="2 3" key="1">
    <citation type="submission" date="2020-10" db="EMBL/GenBank/DDBJ databases">
        <title>The Coptis chinensis genome and diversification of protoberbering-type alkaloids.</title>
        <authorList>
            <person name="Wang B."/>
            <person name="Shu S."/>
            <person name="Song C."/>
            <person name="Liu Y."/>
        </authorList>
    </citation>
    <scope>NUCLEOTIDE SEQUENCE [LARGE SCALE GENOMIC DNA]</scope>
    <source>
        <strain evidence="2">HL-2020</strain>
        <tissue evidence="2">Leaf</tissue>
    </source>
</reference>
<evidence type="ECO:0000313" key="2">
    <source>
        <dbReference type="EMBL" id="KAF9597209.1"/>
    </source>
</evidence>
<dbReference type="GO" id="GO:0008278">
    <property type="term" value="C:cohesin complex"/>
    <property type="evidence" value="ECO:0007669"/>
    <property type="project" value="InterPro"/>
</dbReference>
<feature type="domain" description="Rad21/Rec8-like protein C-terminal eukaryotic" evidence="1">
    <location>
        <begin position="59"/>
        <end position="88"/>
    </location>
</feature>